<dbReference type="SMART" id="SM00195">
    <property type="entry name" value="DSPc"/>
    <property type="match status" value="1"/>
</dbReference>
<gene>
    <name evidence="8" type="primary">CPP1</name>
    <name evidence="8" type="ORF">SBRCBS47491_007181</name>
</gene>
<evidence type="ECO:0000256" key="2">
    <source>
        <dbReference type="ARBA" id="ARBA00013064"/>
    </source>
</evidence>
<evidence type="ECO:0000256" key="4">
    <source>
        <dbReference type="ARBA" id="ARBA00022912"/>
    </source>
</evidence>
<keyword evidence="4" id="KW-0904">Protein phosphatase</keyword>
<evidence type="ECO:0000313" key="8">
    <source>
        <dbReference type="EMBL" id="CAK7229243.1"/>
    </source>
</evidence>
<dbReference type="Proteomes" id="UP001642406">
    <property type="component" value="Unassembled WGS sequence"/>
</dbReference>
<evidence type="ECO:0000256" key="5">
    <source>
        <dbReference type="SAM" id="MobiDB-lite"/>
    </source>
</evidence>
<feature type="domain" description="Tyrosine specific protein phosphatases" evidence="7">
    <location>
        <begin position="528"/>
        <end position="579"/>
    </location>
</feature>
<comment type="similarity">
    <text evidence="1">Belongs to the protein-tyrosine phosphatase family. Non-receptor class dual specificity subfamily.</text>
</comment>
<keyword evidence="3 8" id="KW-0378">Hydrolase</keyword>
<proteinExistence type="inferred from homology"/>
<dbReference type="Gene3D" id="3.90.190.10">
    <property type="entry name" value="Protein tyrosine phosphatase superfamily"/>
    <property type="match status" value="1"/>
</dbReference>
<feature type="compositionally biased region" description="Low complexity" evidence="5">
    <location>
        <begin position="683"/>
        <end position="694"/>
    </location>
</feature>
<dbReference type="PANTHER" id="PTHR10159:SF519">
    <property type="entry name" value="DUAL SPECIFICITY PROTEIN PHOSPHATASE MPK3"/>
    <property type="match status" value="1"/>
</dbReference>
<feature type="region of interest" description="Disordered" evidence="5">
    <location>
        <begin position="914"/>
        <end position="946"/>
    </location>
</feature>
<dbReference type="InterPro" id="IPR016130">
    <property type="entry name" value="Tyr_Pase_AS"/>
</dbReference>
<dbReference type="PANTHER" id="PTHR10159">
    <property type="entry name" value="DUAL SPECIFICITY PROTEIN PHOSPHATASE"/>
    <property type="match status" value="1"/>
</dbReference>
<feature type="region of interest" description="Disordered" evidence="5">
    <location>
        <begin position="459"/>
        <end position="505"/>
    </location>
</feature>
<dbReference type="GO" id="GO:0004725">
    <property type="term" value="F:protein tyrosine phosphatase activity"/>
    <property type="evidence" value="ECO:0007669"/>
    <property type="project" value="UniProtKB-EC"/>
</dbReference>
<comment type="caution">
    <text evidence="8">The sequence shown here is derived from an EMBL/GenBank/DDBJ whole genome shotgun (WGS) entry which is preliminary data.</text>
</comment>
<evidence type="ECO:0000256" key="3">
    <source>
        <dbReference type="ARBA" id="ARBA00022801"/>
    </source>
</evidence>
<feature type="compositionally biased region" description="Pro residues" evidence="5">
    <location>
        <begin position="786"/>
        <end position="795"/>
    </location>
</feature>
<dbReference type="InterPro" id="IPR029021">
    <property type="entry name" value="Prot-tyrosine_phosphatase-like"/>
</dbReference>
<evidence type="ECO:0000259" key="7">
    <source>
        <dbReference type="PROSITE" id="PS50056"/>
    </source>
</evidence>
<dbReference type="InterPro" id="IPR000387">
    <property type="entry name" value="Tyr_Pase_dom"/>
</dbReference>
<dbReference type="EMBL" id="CAWUHC010000078">
    <property type="protein sequence ID" value="CAK7229243.1"/>
    <property type="molecule type" value="Genomic_DNA"/>
</dbReference>
<keyword evidence="9" id="KW-1185">Reference proteome</keyword>
<dbReference type="CDD" id="cd14521">
    <property type="entry name" value="DSP_fungal_SDP1-like"/>
    <property type="match status" value="1"/>
</dbReference>
<evidence type="ECO:0000256" key="1">
    <source>
        <dbReference type="ARBA" id="ARBA00008601"/>
    </source>
</evidence>
<feature type="region of interest" description="Disordered" evidence="5">
    <location>
        <begin position="48"/>
        <end position="121"/>
    </location>
</feature>
<dbReference type="SUPFAM" id="SSF52799">
    <property type="entry name" value="(Phosphotyrosine protein) phosphatases II"/>
    <property type="match status" value="1"/>
</dbReference>
<organism evidence="8 9">
    <name type="scientific">Sporothrix bragantina</name>
    <dbReference type="NCBI Taxonomy" id="671064"/>
    <lineage>
        <taxon>Eukaryota</taxon>
        <taxon>Fungi</taxon>
        <taxon>Dikarya</taxon>
        <taxon>Ascomycota</taxon>
        <taxon>Pezizomycotina</taxon>
        <taxon>Sordariomycetes</taxon>
        <taxon>Sordariomycetidae</taxon>
        <taxon>Ophiostomatales</taxon>
        <taxon>Ophiostomataceae</taxon>
        <taxon>Sporothrix</taxon>
    </lineage>
</organism>
<dbReference type="PROSITE" id="PS50056">
    <property type="entry name" value="TYR_PHOSPHATASE_2"/>
    <property type="match status" value="1"/>
</dbReference>
<feature type="compositionally biased region" description="Polar residues" evidence="5">
    <location>
        <begin position="462"/>
        <end position="473"/>
    </location>
</feature>
<feature type="region of interest" description="Disordered" evidence="5">
    <location>
        <begin position="638"/>
        <end position="803"/>
    </location>
</feature>
<dbReference type="InterPro" id="IPR020422">
    <property type="entry name" value="TYR_PHOSPHATASE_DUAL_dom"/>
</dbReference>
<protein>
    <recommendedName>
        <fullName evidence="2">protein-tyrosine-phosphatase</fullName>
        <ecNumber evidence="2">3.1.3.48</ecNumber>
    </recommendedName>
</protein>
<accession>A0ABP0CB18</accession>
<feature type="compositionally biased region" description="Gly residues" evidence="5">
    <location>
        <begin position="737"/>
        <end position="754"/>
    </location>
</feature>
<dbReference type="EC" id="3.1.3.48" evidence="2"/>
<sequence length="946" mass="102345">MPSATARRLYEDQIPSFMSVFDLGAEAMDDQNTVTVVDPKIIGFPGSSFSDKLSSHAHPHQPSSTTGHAVPHPLSSDPSHRHHDSTSTQMSESADSSPTTTMSCTDSSSLSDPSPSSSPDSPINLVPLAAFPGPSFGGFSSMSVGLASLSVIDPSNNGLERPMTSPSPRRARNMKGLSIQPPFVSPTLSATTQISEPTSPSFIKPQIPAMKRKPSQLSLKTTTHELIKSTTIEVPQSPSLVIPPILQRRALKHSTSSPHILSSLKSSTFGPQGGMTFPTVLERNESGLSEFLRPSKPAGPVGFDATILEEESPIRAQIANRAAYEFEPYHEVENNEDQKSPGYPDGPIAIYDDNVYLYLEPTAEEASRFDVVINVAREVHNPFKLNAAKALARDPSPPPKQLLQQPPQLQLPHEARNTVPKLAPILEPEMEHEPEREVQQHTNGVVPMVVEPTIPTVIEPTADTNTTTQVSSSRLKRKATSLSLSLSEPPMTEASNEDNTPTTPKATMSLKEPEYIHMPWDHNTDIGSDLMMLCETIDKRTKEGKKVLIHCQQGASRSASLIIAYGMFQNPELTVNDSYYAAQAKSRWISPNMRLMYCLQDFQKEVSKRRASSNSWLRPGRSPTKHRAALSMDAIEISPKEPLSAPLPAEDTNGNGSTGMRSPERSPMRPRGNSTPNSREAISPGPSSAPSSFSWDEKEDENDPQRFGRFDFGFTSTAFQPPKLNPPPMTFGSSFGSSGGGGLTLPGGGLGGGFVKPPPSPGFAAHRFGEFPDSSRSNPTSSGFPPMSPGFPPPRSSCSDGLDSILARNMSGTTTATTHSIDNEPPAPTFKTSFFTLPSISASVAPVVGQKVAVCPAYVDDEPLMSPRAETMTNNPLHDQFAEFSSGMHFVEVPPTPSEGDLFSPRETMFPRDPFFPFGRPTQVDDPRSPPTKGETPIVRSIDDLI</sequence>
<dbReference type="Pfam" id="PF00782">
    <property type="entry name" value="DSPc"/>
    <property type="match status" value="1"/>
</dbReference>
<evidence type="ECO:0000259" key="6">
    <source>
        <dbReference type="PROSITE" id="PS50054"/>
    </source>
</evidence>
<dbReference type="PROSITE" id="PS00383">
    <property type="entry name" value="TYR_PHOSPHATASE_1"/>
    <property type="match status" value="1"/>
</dbReference>
<evidence type="ECO:0000313" key="9">
    <source>
        <dbReference type="Proteomes" id="UP001642406"/>
    </source>
</evidence>
<dbReference type="PROSITE" id="PS50054">
    <property type="entry name" value="TYR_PHOSPHATASE_DUAL"/>
    <property type="match status" value="1"/>
</dbReference>
<dbReference type="InterPro" id="IPR000340">
    <property type="entry name" value="Dual-sp_phosphatase_cat-dom"/>
</dbReference>
<feature type="compositionally biased region" description="Low complexity" evidence="5">
    <location>
        <begin position="95"/>
        <end position="121"/>
    </location>
</feature>
<feature type="domain" description="Tyrosine-protein phosphatase" evidence="6">
    <location>
        <begin position="446"/>
        <end position="608"/>
    </location>
</feature>
<reference evidence="8 9" key="1">
    <citation type="submission" date="2024-01" db="EMBL/GenBank/DDBJ databases">
        <authorList>
            <person name="Allen C."/>
            <person name="Tagirdzhanova G."/>
        </authorList>
    </citation>
    <scope>NUCLEOTIDE SEQUENCE [LARGE SCALE GENOMIC DNA]</scope>
</reference>
<feature type="compositionally biased region" description="Polar residues" evidence="5">
    <location>
        <begin position="493"/>
        <end position="505"/>
    </location>
</feature>
<name>A0ABP0CB18_9PEZI</name>